<sequence>MTLRTLTRTRDFAIVTPVTALEAVGWVWQNDGVQDRQSRADDGKRAMPASSAPRPLLRLVKRVLAGTAVIGAFALFAGFLFFVATIERMERRPGGRADGIVALTGGAQRVGDAIELLASGYGQRLLISGVNERTSRDEIARLNPSQSRWIECCVDLDYRARNTIGNAIETRRWMRRNHFETIAVVTSNYHMPRTLVEIEHALTDGQSVVPYPVVADGLDIGRWWQDPAVARLVGAEYVKFLAAWLRTRLEADPEQSHFAVLIGRGKPSKTPMRMVAEPHLHAAN</sequence>
<dbReference type="InterPro" id="IPR014729">
    <property type="entry name" value="Rossmann-like_a/b/a_fold"/>
</dbReference>
<dbReference type="EMBL" id="JACIDN010000001">
    <property type="protein sequence ID" value="MBB3900784.1"/>
    <property type="molecule type" value="Genomic_DNA"/>
</dbReference>
<dbReference type="GO" id="GO:0043164">
    <property type="term" value="P:Gram-negative-bacterium-type cell wall biogenesis"/>
    <property type="evidence" value="ECO:0007669"/>
    <property type="project" value="TreeGrafter"/>
</dbReference>
<dbReference type="PANTHER" id="PTHR30336">
    <property type="entry name" value="INNER MEMBRANE PROTEIN, PROBABLE PERMEASE"/>
    <property type="match status" value="1"/>
</dbReference>
<evidence type="ECO:0000256" key="1">
    <source>
        <dbReference type="SAM" id="Phobius"/>
    </source>
</evidence>
<organism evidence="4 5">
    <name type="scientific">Methylobacterium brachythecii</name>
    <dbReference type="NCBI Taxonomy" id="1176177"/>
    <lineage>
        <taxon>Bacteria</taxon>
        <taxon>Pseudomonadati</taxon>
        <taxon>Pseudomonadota</taxon>
        <taxon>Alphaproteobacteria</taxon>
        <taxon>Hyphomicrobiales</taxon>
        <taxon>Methylobacteriaceae</taxon>
        <taxon>Methylobacterium</taxon>
    </lineage>
</organism>
<keyword evidence="1" id="KW-0812">Transmembrane</keyword>
<accession>A0A7W6F522</accession>
<evidence type="ECO:0000259" key="2">
    <source>
        <dbReference type="Pfam" id="PF02698"/>
    </source>
</evidence>
<evidence type="ECO:0000313" key="6">
    <source>
        <dbReference type="Proteomes" id="UP001156881"/>
    </source>
</evidence>
<proteinExistence type="predicted"/>
<dbReference type="AlphaFoldDB" id="A0A7W6F522"/>
<dbReference type="InterPro" id="IPR003848">
    <property type="entry name" value="DUF218"/>
</dbReference>
<dbReference type="Proteomes" id="UP000517759">
    <property type="component" value="Unassembled WGS sequence"/>
</dbReference>
<dbReference type="Proteomes" id="UP001156881">
    <property type="component" value="Unassembled WGS sequence"/>
</dbReference>
<dbReference type="PANTHER" id="PTHR30336:SF4">
    <property type="entry name" value="ENVELOPE BIOGENESIS FACTOR ELYC"/>
    <property type="match status" value="1"/>
</dbReference>
<dbReference type="InterPro" id="IPR051599">
    <property type="entry name" value="Cell_Envelope_Assoc"/>
</dbReference>
<dbReference type="EMBL" id="BSPG01000041">
    <property type="protein sequence ID" value="GLS46406.1"/>
    <property type="molecule type" value="Genomic_DNA"/>
</dbReference>
<keyword evidence="1" id="KW-1133">Transmembrane helix</keyword>
<keyword evidence="1" id="KW-0472">Membrane</keyword>
<reference evidence="3" key="4">
    <citation type="submission" date="2023-01" db="EMBL/GenBank/DDBJ databases">
        <title>Draft genome sequence of Methylobacterium brachythecii strain NBRC 107710.</title>
        <authorList>
            <person name="Sun Q."/>
            <person name="Mori K."/>
        </authorList>
    </citation>
    <scope>NUCLEOTIDE SEQUENCE</scope>
    <source>
        <strain evidence="3">NBRC 107710</strain>
    </source>
</reference>
<name>A0A7W6F522_9HYPH</name>
<comment type="caution">
    <text evidence="4">The sequence shown here is derived from an EMBL/GenBank/DDBJ whole genome shotgun (WGS) entry which is preliminary data.</text>
</comment>
<dbReference type="GO" id="GO:0005886">
    <property type="term" value="C:plasma membrane"/>
    <property type="evidence" value="ECO:0007669"/>
    <property type="project" value="TreeGrafter"/>
</dbReference>
<reference evidence="4 5" key="3">
    <citation type="submission" date="2020-08" db="EMBL/GenBank/DDBJ databases">
        <title>Genomic Encyclopedia of Type Strains, Phase IV (KMG-IV): sequencing the most valuable type-strain genomes for metagenomic binning, comparative biology and taxonomic classification.</title>
        <authorList>
            <person name="Goeker M."/>
        </authorList>
    </citation>
    <scope>NUCLEOTIDE SEQUENCE [LARGE SCALE GENOMIC DNA]</scope>
    <source>
        <strain evidence="4 5">DSM 24105</strain>
    </source>
</reference>
<reference evidence="6" key="2">
    <citation type="journal article" date="2019" name="Int. J. Syst. Evol. Microbiol.">
        <title>The Global Catalogue of Microorganisms (GCM) 10K type strain sequencing project: providing services to taxonomists for standard genome sequencing and annotation.</title>
        <authorList>
            <consortium name="The Broad Institute Genomics Platform"/>
            <consortium name="The Broad Institute Genome Sequencing Center for Infectious Disease"/>
            <person name="Wu L."/>
            <person name="Ma J."/>
        </authorList>
    </citation>
    <scope>NUCLEOTIDE SEQUENCE [LARGE SCALE GENOMIC DNA]</scope>
    <source>
        <strain evidence="6">NBRC 107710</strain>
    </source>
</reference>
<dbReference type="RefSeq" id="WP_425488724.1">
    <property type="nucleotide sequence ID" value="NZ_BSPG01000041.1"/>
</dbReference>
<feature type="transmembrane region" description="Helical" evidence="1">
    <location>
        <begin position="63"/>
        <end position="86"/>
    </location>
</feature>
<reference evidence="3" key="1">
    <citation type="journal article" date="2014" name="Int. J. Syst. Evol. Microbiol.">
        <title>Complete genome of a new Firmicutes species belonging to the dominant human colonic microbiota ('Ruminococcus bicirculans') reveals two chromosomes and a selective capacity to utilize plant glucans.</title>
        <authorList>
            <consortium name="NISC Comparative Sequencing Program"/>
            <person name="Wegmann U."/>
            <person name="Louis P."/>
            <person name="Goesmann A."/>
            <person name="Henrissat B."/>
            <person name="Duncan S.H."/>
            <person name="Flint H.J."/>
        </authorList>
    </citation>
    <scope>NUCLEOTIDE SEQUENCE</scope>
    <source>
        <strain evidence="3">NBRC 107710</strain>
    </source>
</reference>
<dbReference type="Pfam" id="PF02698">
    <property type="entry name" value="DUF218"/>
    <property type="match status" value="1"/>
</dbReference>
<dbReference type="CDD" id="cd06259">
    <property type="entry name" value="YdcF-like"/>
    <property type="match status" value="1"/>
</dbReference>
<evidence type="ECO:0000313" key="5">
    <source>
        <dbReference type="Proteomes" id="UP000517759"/>
    </source>
</evidence>
<feature type="domain" description="DUF218" evidence="2">
    <location>
        <begin position="98"/>
        <end position="223"/>
    </location>
</feature>
<dbReference type="Gene3D" id="3.40.50.620">
    <property type="entry name" value="HUPs"/>
    <property type="match status" value="1"/>
</dbReference>
<dbReference type="GO" id="GO:0000270">
    <property type="term" value="P:peptidoglycan metabolic process"/>
    <property type="evidence" value="ECO:0007669"/>
    <property type="project" value="TreeGrafter"/>
</dbReference>
<gene>
    <name evidence="3" type="ORF">GCM10007884_44000</name>
    <name evidence="4" type="ORF">GGR33_000264</name>
</gene>
<keyword evidence="6" id="KW-1185">Reference proteome</keyword>
<evidence type="ECO:0000313" key="4">
    <source>
        <dbReference type="EMBL" id="MBB3900784.1"/>
    </source>
</evidence>
<protein>
    <submittedName>
        <fullName evidence="4">Uncharacterized SAM-binding protein YcdF (DUF218 family)</fullName>
    </submittedName>
</protein>
<evidence type="ECO:0000313" key="3">
    <source>
        <dbReference type="EMBL" id="GLS46406.1"/>
    </source>
</evidence>